<feature type="region of interest" description="Disordered" evidence="1">
    <location>
        <begin position="439"/>
        <end position="463"/>
    </location>
</feature>
<reference evidence="3 4" key="1">
    <citation type="submission" date="2017-04" db="EMBL/GenBank/DDBJ databases">
        <title>Draft genome sequence of Tuber borchii Vittad., a whitish edible truffle.</title>
        <authorList>
            <consortium name="DOE Joint Genome Institute"/>
            <person name="Murat C."/>
            <person name="Kuo A."/>
            <person name="Barry K.W."/>
            <person name="Clum A."/>
            <person name="Dockter R.B."/>
            <person name="Fauchery L."/>
            <person name="Iotti M."/>
            <person name="Kohler A."/>
            <person name="Labutti K."/>
            <person name="Lindquist E.A."/>
            <person name="Lipzen A."/>
            <person name="Ohm R.A."/>
            <person name="Wang M."/>
            <person name="Grigoriev I.V."/>
            <person name="Zambonelli A."/>
            <person name="Martin F.M."/>
        </authorList>
    </citation>
    <scope>NUCLEOTIDE SEQUENCE [LARGE SCALE GENOMIC DNA]</scope>
    <source>
        <strain evidence="3 4">Tbo3840</strain>
    </source>
</reference>
<dbReference type="PROSITE" id="PS50181">
    <property type="entry name" value="FBOX"/>
    <property type="match status" value="1"/>
</dbReference>
<feature type="compositionally biased region" description="Basic residues" evidence="1">
    <location>
        <begin position="452"/>
        <end position="463"/>
    </location>
</feature>
<dbReference type="AlphaFoldDB" id="A0A2T6ZAH3"/>
<dbReference type="InterPro" id="IPR001810">
    <property type="entry name" value="F-box_dom"/>
</dbReference>
<dbReference type="SUPFAM" id="SSF81383">
    <property type="entry name" value="F-box domain"/>
    <property type="match status" value="1"/>
</dbReference>
<keyword evidence="4" id="KW-1185">Reference proteome</keyword>
<evidence type="ECO:0000259" key="2">
    <source>
        <dbReference type="PROSITE" id="PS50181"/>
    </source>
</evidence>
<proteinExistence type="predicted"/>
<evidence type="ECO:0000313" key="4">
    <source>
        <dbReference type="Proteomes" id="UP000244722"/>
    </source>
</evidence>
<evidence type="ECO:0000256" key="1">
    <source>
        <dbReference type="SAM" id="MobiDB-lite"/>
    </source>
</evidence>
<dbReference type="Proteomes" id="UP000244722">
    <property type="component" value="Unassembled WGS sequence"/>
</dbReference>
<dbReference type="EMBL" id="NESQ01000534">
    <property type="protein sequence ID" value="PUU72446.1"/>
    <property type="molecule type" value="Genomic_DNA"/>
</dbReference>
<organism evidence="3 4">
    <name type="scientific">Tuber borchii</name>
    <name type="common">White truffle</name>
    <dbReference type="NCBI Taxonomy" id="42251"/>
    <lineage>
        <taxon>Eukaryota</taxon>
        <taxon>Fungi</taxon>
        <taxon>Dikarya</taxon>
        <taxon>Ascomycota</taxon>
        <taxon>Pezizomycotina</taxon>
        <taxon>Pezizomycetes</taxon>
        <taxon>Pezizales</taxon>
        <taxon>Tuberaceae</taxon>
        <taxon>Tuber</taxon>
    </lineage>
</organism>
<accession>A0A2T6ZAH3</accession>
<feature type="domain" description="F-box" evidence="2">
    <location>
        <begin position="16"/>
        <end position="55"/>
    </location>
</feature>
<dbReference type="InterPro" id="IPR036047">
    <property type="entry name" value="F-box-like_dom_sf"/>
</dbReference>
<dbReference type="OrthoDB" id="1259151at2759"/>
<comment type="caution">
    <text evidence="3">The sequence shown here is derived from an EMBL/GenBank/DDBJ whole genome shotgun (WGS) entry which is preliminary data.</text>
</comment>
<name>A0A2T6ZAH3_TUBBO</name>
<sequence>MSEKSPPPPAKKPCLLPPEILSLVIQHLTPHDILSLSRTDRYHHTFTSTEAWRIYLQAHLPAAHAQILQEHRHRRRHHHRPQHQGPKINWARRAEEAALVSRNCSRAGFIATALKPAIYMYVPRGPRRGPDGGQVSALPWEPGTRGASGGRRQTVAYHPQIDAYGEFRGDRDVLAIGAGQDIMVSKSRGQHGNFWWGFEDREQRGGRDDVTGLHLLRPHEKVGNKDVEIALVGRANGRLEMLELDTRGRAGVTHRPKVVVRYHTDGRMVKGMNMTHEGNGEGVLVGAILNNSSLSIYNIQQPPSVGEPASIVREVSEAQFADERLWEVSFLDHTKIAVGKASTKPIVIHAITPSGLTQESIRGFSAKDCADMQSASVCAIKPLPGGSTGASANGDQGNHPLPLPLSLHHPHYLTYTQAPRPPHSSAYSLPILRPHRLPNSHLLPPPTLQPRLRNRRKPIRPAKPRALPRSWRWWEDGICWFTRKGLGAGFLGEGRGEEGRCS</sequence>
<gene>
    <name evidence="3" type="ORF">B9Z19DRAFT_1117769</name>
</gene>
<protein>
    <recommendedName>
        <fullName evidence="2">F-box domain-containing protein</fullName>
    </recommendedName>
</protein>
<evidence type="ECO:0000313" key="3">
    <source>
        <dbReference type="EMBL" id="PUU72446.1"/>
    </source>
</evidence>